<reference evidence="2" key="1">
    <citation type="submission" date="2022-03" db="EMBL/GenBank/DDBJ databases">
        <title>Streptomyces 7R015 and 7R016 isolated from Barleria lupulina in Thailand.</title>
        <authorList>
            <person name="Kanchanasin P."/>
            <person name="Phongsopitanun W."/>
            <person name="Tanasupawat S."/>
        </authorList>
    </citation>
    <scope>NUCLEOTIDE SEQUENCE</scope>
    <source>
        <strain evidence="2">7R015</strain>
    </source>
</reference>
<feature type="transmembrane region" description="Helical" evidence="1">
    <location>
        <begin position="277"/>
        <end position="297"/>
    </location>
</feature>
<dbReference type="RefSeq" id="WP_242762987.1">
    <property type="nucleotide sequence ID" value="NZ_JALDAY010000002.1"/>
</dbReference>
<feature type="transmembrane region" description="Helical" evidence="1">
    <location>
        <begin position="317"/>
        <end position="337"/>
    </location>
</feature>
<sequence>MDMAVRERDREEGQEEGRRVTTLELFFDLVFVFTLTQLTVLLAGDLTFATAGRVALIFVVLFWMYGAYAYLTNQVPPDRPSRRLLLMLGMGAFLVCALAIPRVFDDTGVVFGLGFLGVVIVHTALYTRSHGLDSIWYGVPNGLAALSVTAAGFFDGLAADGFWLLALVLQFVTPFIAEHGPRRADGRSSAAMRIQLGSLDPAHFVERHGLLLIVAFGESVIAIGTGIGDLPLTPGLFGGAFLSLALAIALWWTYFVRDEEVAEAAFRATEAPSRWRLAMNAYYYAFLPMLLGIAYLATGVKKTLGHLTEHLHTGPALALAGGVALFLVGDVAFRAVLRLYPVRFRAAAAPVALATALLGVRVSAMAELLALVGVLTVMLAVESRWCGSTTTRAQDFALS</sequence>
<evidence type="ECO:0000313" key="2">
    <source>
        <dbReference type="EMBL" id="MCI3271092.1"/>
    </source>
</evidence>
<dbReference type="InterPro" id="IPR010640">
    <property type="entry name" value="Low_temperature_requirement_A"/>
</dbReference>
<accession>A0ABS9Y1J4</accession>
<keyword evidence="3" id="KW-1185">Reference proteome</keyword>
<dbReference type="Pfam" id="PF06772">
    <property type="entry name" value="LtrA"/>
    <property type="match status" value="1"/>
</dbReference>
<dbReference type="PANTHER" id="PTHR36840:SF1">
    <property type="entry name" value="BLL5714 PROTEIN"/>
    <property type="match status" value="1"/>
</dbReference>
<evidence type="ECO:0000256" key="1">
    <source>
        <dbReference type="SAM" id="Phobius"/>
    </source>
</evidence>
<comment type="caution">
    <text evidence="2">The sequence shown here is derived from an EMBL/GenBank/DDBJ whole genome shotgun (WGS) entry which is preliminary data.</text>
</comment>
<proteinExistence type="predicted"/>
<keyword evidence="1" id="KW-1133">Transmembrane helix</keyword>
<evidence type="ECO:0000313" key="3">
    <source>
        <dbReference type="Proteomes" id="UP001165269"/>
    </source>
</evidence>
<keyword evidence="1" id="KW-0812">Transmembrane</keyword>
<feature type="transmembrane region" description="Helical" evidence="1">
    <location>
        <begin position="368"/>
        <end position="386"/>
    </location>
</feature>
<name>A0ABS9Y1J4_9ACTN</name>
<dbReference type="EMBL" id="JALDAY010000002">
    <property type="protein sequence ID" value="MCI3271092.1"/>
    <property type="molecule type" value="Genomic_DNA"/>
</dbReference>
<dbReference type="Proteomes" id="UP001165269">
    <property type="component" value="Unassembled WGS sequence"/>
</dbReference>
<feature type="transmembrane region" description="Helical" evidence="1">
    <location>
        <begin position="234"/>
        <end position="256"/>
    </location>
</feature>
<feature type="transmembrane region" description="Helical" evidence="1">
    <location>
        <begin position="84"/>
        <end position="104"/>
    </location>
</feature>
<feature type="transmembrane region" description="Helical" evidence="1">
    <location>
        <begin position="50"/>
        <end position="72"/>
    </location>
</feature>
<feature type="transmembrane region" description="Helical" evidence="1">
    <location>
        <begin position="110"/>
        <end position="127"/>
    </location>
</feature>
<dbReference type="PANTHER" id="PTHR36840">
    <property type="entry name" value="BLL5714 PROTEIN"/>
    <property type="match status" value="1"/>
</dbReference>
<gene>
    <name evidence="2" type="ORF">MQP27_08205</name>
</gene>
<keyword evidence="1" id="KW-0472">Membrane</keyword>
<feature type="transmembrane region" description="Helical" evidence="1">
    <location>
        <begin position="25"/>
        <end position="44"/>
    </location>
</feature>
<organism evidence="2 3">
    <name type="scientific">Streptomyces cylindrosporus</name>
    <dbReference type="NCBI Taxonomy" id="2927583"/>
    <lineage>
        <taxon>Bacteria</taxon>
        <taxon>Bacillati</taxon>
        <taxon>Actinomycetota</taxon>
        <taxon>Actinomycetes</taxon>
        <taxon>Kitasatosporales</taxon>
        <taxon>Streptomycetaceae</taxon>
        <taxon>Streptomyces</taxon>
    </lineage>
</organism>
<protein>
    <submittedName>
        <fullName evidence="2">Low temperature requirement protein A</fullName>
    </submittedName>
</protein>
<feature type="transmembrane region" description="Helical" evidence="1">
    <location>
        <begin position="134"/>
        <end position="154"/>
    </location>
</feature>